<comment type="caution">
    <text evidence="3">The sequence shown here is derived from an EMBL/GenBank/DDBJ whole genome shotgun (WGS) entry which is preliminary data.</text>
</comment>
<proteinExistence type="predicted"/>
<sequence length="191" mass="21386">MLHHSKRQGSKSSKYQHCFNANTAEVFVYGQRRKAMIAIGSRMPIAGIAHEKVRSSILGQKEKHDKLIYFYFSFNDPNRQDLSGFLRSALAQLCVDDIALDLVEAVCHWHSASQPFVQILMSTFLEALDLDTKASQGGTASGARSGKTYIILDGLDEIPYGPKRSRVLKFLDGISRLQNPQVHMIACSREE</sequence>
<evidence type="ECO:0000259" key="2">
    <source>
        <dbReference type="Pfam" id="PF24883"/>
    </source>
</evidence>
<keyword evidence="4" id="KW-1185">Reference proteome</keyword>
<reference evidence="3 4" key="1">
    <citation type="submission" date="2024-07" db="EMBL/GenBank/DDBJ databases">
        <title>Section-level genome sequencing and comparative genomics of Aspergillus sections Usti and Cavernicolus.</title>
        <authorList>
            <consortium name="Lawrence Berkeley National Laboratory"/>
            <person name="Nybo J.L."/>
            <person name="Vesth T.C."/>
            <person name="Theobald S."/>
            <person name="Frisvad J.C."/>
            <person name="Larsen T.O."/>
            <person name="Kjaerboelling I."/>
            <person name="Rothschild-Mancinelli K."/>
            <person name="Lyhne E.K."/>
            <person name="Kogle M.E."/>
            <person name="Barry K."/>
            <person name="Clum A."/>
            <person name="Na H."/>
            <person name="Ledsgaard L."/>
            <person name="Lin J."/>
            <person name="Lipzen A."/>
            <person name="Kuo A."/>
            <person name="Riley R."/>
            <person name="Mondo S."/>
            <person name="LaButti K."/>
            <person name="Haridas S."/>
            <person name="Pangalinan J."/>
            <person name="Salamov A.A."/>
            <person name="Simmons B.A."/>
            <person name="Magnuson J.K."/>
            <person name="Chen J."/>
            <person name="Drula E."/>
            <person name="Henrissat B."/>
            <person name="Wiebenga A."/>
            <person name="Lubbers R.J."/>
            <person name="Gomes A.C."/>
            <person name="Macurrencykelacurrency M.R."/>
            <person name="Stajich J."/>
            <person name="Grigoriev I.V."/>
            <person name="Mortensen U.H."/>
            <person name="De vries R.P."/>
            <person name="Baker S.E."/>
            <person name="Andersen M.R."/>
        </authorList>
    </citation>
    <scope>NUCLEOTIDE SEQUENCE [LARGE SCALE GENOMIC DNA]</scope>
    <source>
        <strain evidence="3 4">CBS 756.74</strain>
    </source>
</reference>
<dbReference type="InterPro" id="IPR027417">
    <property type="entry name" value="P-loop_NTPase"/>
</dbReference>
<dbReference type="EMBL" id="JBFXLR010000011">
    <property type="protein sequence ID" value="KAL2854619.1"/>
    <property type="molecule type" value="Genomic_DNA"/>
</dbReference>
<dbReference type="GeneID" id="98164106"/>
<protein>
    <recommendedName>
        <fullName evidence="2">Nephrocystin 3-like N-terminal domain-containing protein</fullName>
    </recommendedName>
</protein>
<dbReference type="Proteomes" id="UP001610444">
    <property type="component" value="Unassembled WGS sequence"/>
</dbReference>
<dbReference type="InterPro" id="IPR056884">
    <property type="entry name" value="NPHP3-like_N"/>
</dbReference>
<evidence type="ECO:0000256" key="1">
    <source>
        <dbReference type="ARBA" id="ARBA00022737"/>
    </source>
</evidence>
<dbReference type="Pfam" id="PF24883">
    <property type="entry name" value="NPHP3_N"/>
    <property type="match status" value="1"/>
</dbReference>
<accession>A0ABR4KQQ7</accession>
<keyword evidence="1" id="KW-0677">Repeat</keyword>
<gene>
    <name evidence="3" type="ORF">BJX68DRAFT_30534</name>
</gene>
<name>A0ABR4KQQ7_9EURO</name>
<dbReference type="RefSeq" id="XP_070901483.1">
    <property type="nucleotide sequence ID" value="XM_071048942.1"/>
</dbReference>
<evidence type="ECO:0000313" key="3">
    <source>
        <dbReference type="EMBL" id="KAL2854619.1"/>
    </source>
</evidence>
<feature type="domain" description="Nephrocystin 3-like N-terminal" evidence="2">
    <location>
        <begin position="62"/>
        <end position="189"/>
    </location>
</feature>
<organism evidence="3 4">
    <name type="scientific">Aspergillus pseudodeflectus</name>
    <dbReference type="NCBI Taxonomy" id="176178"/>
    <lineage>
        <taxon>Eukaryota</taxon>
        <taxon>Fungi</taxon>
        <taxon>Dikarya</taxon>
        <taxon>Ascomycota</taxon>
        <taxon>Pezizomycotina</taxon>
        <taxon>Eurotiomycetes</taxon>
        <taxon>Eurotiomycetidae</taxon>
        <taxon>Eurotiales</taxon>
        <taxon>Aspergillaceae</taxon>
        <taxon>Aspergillus</taxon>
        <taxon>Aspergillus subgen. Nidulantes</taxon>
    </lineage>
</organism>
<evidence type="ECO:0000313" key="4">
    <source>
        <dbReference type="Proteomes" id="UP001610444"/>
    </source>
</evidence>
<dbReference type="Gene3D" id="3.40.50.300">
    <property type="entry name" value="P-loop containing nucleotide triphosphate hydrolases"/>
    <property type="match status" value="1"/>
</dbReference>